<name>A0A6N2X6H4_CITAM</name>
<gene>
    <name evidence="1" type="ORF">CALFYP1_00675</name>
</gene>
<sequence>MPLKRASICKNGERSSKSIMCCTDQKSTVVLKAKTRLLGGFFRIVVPGLGLTPQALNSALVALAPKG</sequence>
<evidence type="ECO:0000313" key="1">
    <source>
        <dbReference type="EMBL" id="VYT49829.1"/>
    </source>
</evidence>
<accession>A0A6N2X6H4</accession>
<dbReference type="AlphaFoldDB" id="A0A6N2X6H4"/>
<dbReference type="EMBL" id="CACRTI010000018">
    <property type="protein sequence ID" value="VYT49829.1"/>
    <property type="molecule type" value="Genomic_DNA"/>
</dbReference>
<proteinExistence type="predicted"/>
<protein>
    <submittedName>
        <fullName evidence="1">Uncharacterized protein</fullName>
    </submittedName>
</protein>
<reference evidence="1" key="1">
    <citation type="submission" date="2019-11" db="EMBL/GenBank/DDBJ databases">
        <authorList>
            <person name="Feng L."/>
        </authorList>
    </citation>
    <scope>NUCLEOTIDE SEQUENCE</scope>
    <source>
        <strain evidence="1">CAmalonaticusLFYP1</strain>
    </source>
</reference>
<organism evidence="1">
    <name type="scientific">Citrobacter amalonaticus</name>
    <dbReference type="NCBI Taxonomy" id="35703"/>
    <lineage>
        <taxon>Bacteria</taxon>
        <taxon>Pseudomonadati</taxon>
        <taxon>Pseudomonadota</taxon>
        <taxon>Gammaproteobacteria</taxon>
        <taxon>Enterobacterales</taxon>
        <taxon>Enterobacteriaceae</taxon>
        <taxon>Citrobacter</taxon>
    </lineage>
</organism>